<dbReference type="RefSeq" id="WP_136497363.1">
    <property type="nucleotide sequence ID" value="NZ_CP046052.1"/>
</dbReference>
<dbReference type="Proteomes" id="UP000309061">
    <property type="component" value="Chromosome"/>
</dbReference>
<keyword evidence="1" id="KW-0472">Membrane</keyword>
<sequence>MADWPSSERIRFLFRSDQGRVDRDTWRRGALSLLAVFAPFLGLWLLLEPYTNHDLSKTPLFDPVVALAYSYLIFFAIVGTLIAVSLVNLSAKRFRDLGRPAPLGLASLAPFAVFLDGAARWLQVRVAEIMPHWQVYPFDAAAAVIVLWTIYELGFSEKRSAAQ</sequence>
<name>A0A6B8KI97_9HYPH</name>
<dbReference type="KEGG" id="mhey:H2LOC_017835"/>
<accession>A0A6B8KI97</accession>
<evidence type="ECO:0008006" key="4">
    <source>
        <dbReference type="Google" id="ProtNLM"/>
    </source>
</evidence>
<feature type="transmembrane region" description="Helical" evidence="1">
    <location>
        <begin position="30"/>
        <end position="47"/>
    </location>
</feature>
<dbReference type="OrthoDB" id="8444528at2"/>
<feature type="transmembrane region" description="Helical" evidence="1">
    <location>
        <begin position="101"/>
        <end position="121"/>
    </location>
</feature>
<evidence type="ECO:0000256" key="1">
    <source>
        <dbReference type="SAM" id="Phobius"/>
    </source>
</evidence>
<proteinExistence type="predicted"/>
<reference evidence="2 3" key="1">
    <citation type="submission" date="2019-11" db="EMBL/GenBank/DDBJ databases">
        <title>The genome sequence of Methylocystis heyeri.</title>
        <authorList>
            <person name="Oshkin I.Y."/>
            <person name="Miroshnikov K."/>
            <person name="Dedysh S.N."/>
        </authorList>
    </citation>
    <scope>NUCLEOTIDE SEQUENCE [LARGE SCALE GENOMIC DNA]</scope>
    <source>
        <strain evidence="2 3">H2</strain>
    </source>
</reference>
<dbReference type="AlphaFoldDB" id="A0A6B8KI97"/>
<feature type="transmembrane region" description="Helical" evidence="1">
    <location>
        <begin position="67"/>
        <end position="89"/>
    </location>
</feature>
<keyword evidence="3" id="KW-1185">Reference proteome</keyword>
<dbReference type="EMBL" id="CP046052">
    <property type="protein sequence ID" value="QGM47397.1"/>
    <property type="molecule type" value="Genomic_DNA"/>
</dbReference>
<protein>
    <recommendedName>
        <fullName evidence="4">DUF805 domain-containing protein</fullName>
    </recommendedName>
</protein>
<keyword evidence="1" id="KW-1133">Transmembrane helix</keyword>
<keyword evidence="1" id="KW-0812">Transmembrane</keyword>
<evidence type="ECO:0000313" key="3">
    <source>
        <dbReference type="Proteomes" id="UP000309061"/>
    </source>
</evidence>
<evidence type="ECO:0000313" key="2">
    <source>
        <dbReference type="EMBL" id="QGM47397.1"/>
    </source>
</evidence>
<gene>
    <name evidence="2" type="ORF">H2LOC_017835</name>
</gene>
<feature type="transmembrane region" description="Helical" evidence="1">
    <location>
        <begin position="133"/>
        <end position="151"/>
    </location>
</feature>
<organism evidence="2 3">
    <name type="scientific">Methylocystis heyeri</name>
    <dbReference type="NCBI Taxonomy" id="391905"/>
    <lineage>
        <taxon>Bacteria</taxon>
        <taxon>Pseudomonadati</taxon>
        <taxon>Pseudomonadota</taxon>
        <taxon>Alphaproteobacteria</taxon>
        <taxon>Hyphomicrobiales</taxon>
        <taxon>Methylocystaceae</taxon>
        <taxon>Methylocystis</taxon>
    </lineage>
</organism>